<dbReference type="OrthoDB" id="9850671at2"/>
<feature type="transmembrane region" description="Helical" evidence="1">
    <location>
        <begin position="227"/>
        <end position="248"/>
    </location>
</feature>
<dbReference type="RefSeq" id="WP_106092990.1">
    <property type="nucleotide sequence ID" value="NZ_PVNL01000119.1"/>
</dbReference>
<evidence type="ECO:0000256" key="2">
    <source>
        <dbReference type="SAM" id="SignalP"/>
    </source>
</evidence>
<protein>
    <submittedName>
        <fullName evidence="3">Uncharacterized protein</fullName>
    </submittedName>
</protein>
<keyword evidence="1" id="KW-0812">Transmembrane</keyword>
<dbReference type="Proteomes" id="UP000238823">
    <property type="component" value="Unassembled WGS sequence"/>
</dbReference>
<keyword evidence="2" id="KW-0732">Signal</keyword>
<reference evidence="3 4" key="1">
    <citation type="submission" date="2018-03" db="EMBL/GenBank/DDBJ databases">
        <title>Draft Genome Sequences of the Obligatory Marine Myxobacteria Enhygromyxa salina SWB007.</title>
        <authorList>
            <person name="Poehlein A."/>
            <person name="Moghaddam J.A."/>
            <person name="Harms H."/>
            <person name="Alanjari M."/>
            <person name="Koenig G.M."/>
            <person name="Daniel R."/>
            <person name="Schaeberle T.F."/>
        </authorList>
    </citation>
    <scope>NUCLEOTIDE SEQUENCE [LARGE SCALE GENOMIC DNA]</scope>
    <source>
        <strain evidence="3 4">SWB007</strain>
    </source>
</reference>
<comment type="caution">
    <text evidence="3">The sequence shown here is derived from an EMBL/GenBank/DDBJ whole genome shotgun (WGS) entry which is preliminary data.</text>
</comment>
<sequence length="283" mass="28607">MNVLRAPFIAALTLGSLCVATPVSAQDPVTNTAPSESPPLTVALELGVDGLPKDLQPDVRSQAQAELEALAKTHAFTLVTEGEPDLVIRASVSQPKGQSSVYLISSSVEFDGETISEAQEDVCLRCTAREVAAESLALLPGAVEQARKARAAAAPPDPDVVEEVECPQAPVVPSRVAPLGPVGYAGIASSALGLGAAIAGVVVLHRGAVVTSEPGAPVLAITDYRPAGVGLLGAGLGVMVIGNVLLALDLSVLHKRRAAPTAGITGVGLTTNNGAALTVQGRF</sequence>
<evidence type="ECO:0000313" key="3">
    <source>
        <dbReference type="EMBL" id="PRP99911.1"/>
    </source>
</evidence>
<keyword evidence="1" id="KW-1133">Transmembrane helix</keyword>
<evidence type="ECO:0000256" key="1">
    <source>
        <dbReference type="SAM" id="Phobius"/>
    </source>
</evidence>
<feature type="signal peptide" evidence="2">
    <location>
        <begin position="1"/>
        <end position="25"/>
    </location>
</feature>
<keyword evidence="1" id="KW-0472">Membrane</keyword>
<name>A0A2S9Y4B6_9BACT</name>
<accession>A0A2S9Y4B6</accession>
<dbReference type="EMBL" id="PVNL01000119">
    <property type="protein sequence ID" value="PRP99911.1"/>
    <property type="molecule type" value="Genomic_DNA"/>
</dbReference>
<feature type="chain" id="PRO_5015561965" evidence="2">
    <location>
        <begin position="26"/>
        <end position="283"/>
    </location>
</feature>
<gene>
    <name evidence="3" type="ORF">ENSA7_61280</name>
</gene>
<evidence type="ECO:0000313" key="4">
    <source>
        <dbReference type="Proteomes" id="UP000238823"/>
    </source>
</evidence>
<proteinExistence type="predicted"/>
<organism evidence="3 4">
    <name type="scientific">Enhygromyxa salina</name>
    <dbReference type="NCBI Taxonomy" id="215803"/>
    <lineage>
        <taxon>Bacteria</taxon>
        <taxon>Pseudomonadati</taxon>
        <taxon>Myxococcota</taxon>
        <taxon>Polyangia</taxon>
        <taxon>Nannocystales</taxon>
        <taxon>Nannocystaceae</taxon>
        <taxon>Enhygromyxa</taxon>
    </lineage>
</organism>
<dbReference type="AlphaFoldDB" id="A0A2S9Y4B6"/>